<accession>A0ACB8SD90</accession>
<organism evidence="1 2">
    <name type="scientific">Artomyces pyxidatus</name>
    <dbReference type="NCBI Taxonomy" id="48021"/>
    <lineage>
        <taxon>Eukaryota</taxon>
        <taxon>Fungi</taxon>
        <taxon>Dikarya</taxon>
        <taxon>Basidiomycota</taxon>
        <taxon>Agaricomycotina</taxon>
        <taxon>Agaricomycetes</taxon>
        <taxon>Russulales</taxon>
        <taxon>Auriscalpiaceae</taxon>
        <taxon>Artomyces</taxon>
    </lineage>
</organism>
<evidence type="ECO:0000313" key="1">
    <source>
        <dbReference type="EMBL" id="KAI0054504.1"/>
    </source>
</evidence>
<dbReference type="Proteomes" id="UP000814140">
    <property type="component" value="Unassembled WGS sequence"/>
</dbReference>
<comment type="caution">
    <text evidence="1">The sequence shown here is derived from an EMBL/GenBank/DDBJ whole genome shotgun (WGS) entry which is preliminary data.</text>
</comment>
<reference evidence="1" key="2">
    <citation type="journal article" date="2022" name="New Phytol.">
        <title>Evolutionary transition to the ectomycorrhizal habit in the genomes of a hyperdiverse lineage of mushroom-forming fungi.</title>
        <authorList>
            <person name="Looney B."/>
            <person name="Miyauchi S."/>
            <person name="Morin E."/>
            <person name="Drula E."/>
            <person name="Courty P.E."/>
            <person name="Kohler A."/>
            <person name="Kuo A."/>
            <person name="LaButti K."/>
            <person name="Pangilinan J."/>
            <person name="Lipzen A."/>
            <person name="Riley R."/>
            <person name="Andreopoulos W."/>
            <person name="He G."/>
            <person name="Johnson J."/>
            <person name="Nolan M."/>
            <person name="Tritt A."/>
            <person name="Barry K.W."/>
            <person name="Grigoriev I.V."/>
            <person name="Nagy L.G."/>
            <person name="Hibbett D."/>
            <person name="Henrissat B."/>
            <person name="Matheny P.B."/>
            <person name="Labbe J."/>
            <person name="Martin F.M."/>
        </authorList>
    </citation>
    <scope>NUCLEOTIDE SEQUENCE</scope>
    <source>
        <strain evidence="1">HHB10654</strain>
    </source>
</reference>
<proteinExistence type="predicted"/>
<keyword evidence="2" id="KW-1185">Reference proteome</keyword>
<gene>
    <name evidence="1" type="ORF">BV25DRAFT_1873322</name>
</gene>
<name>A0ACB8SD90_9AGAM</name>
<evidence type="ECO:0000313" key="2">
    <source>
        <dbReference type="Proteomes" id="UP000814140"/>
    </source>
</evidence>
<sequence>MCHGQPRVVSKATYYRHMRIKYLAMAEAAAAEMGDLQEEDLDQEEEEVPEEEQEEPQRKRQRLVCTAFSNVWYNSDRFVNSRALWRITPDPLTLVLIQILVMQRCWRSRAQTSTTMKKFQGWARDVPVCRQMKEEAHAEGVQLEEVDLDVRQTSRIQEFQDALDFIQCIKDAKLDNDKLPPEVIERLRNPLQFTPEIESKGLRLSLDTFLATSNASQQSYTDVCAGIKRAHPEDELLSYDQMKSTMAELSGIVPIVEDMCIGSCAAYTGPFADRDTCPVCSEPRYDQIKLRDSGGKDKVPRQVYHTIPLGPQLQALWRSPESARALRYRSKITEEVIEELRQGHQIEIYEDIVHGSDYLKAVQRGDIGPNDMVVMLSLDGCQLYRSKKSDCWIYIWIVCDFSPDLRYIRKRLLPGGFIRGPNNLKHADSFFLPGVRHVSALQKEGFHVWDADQDVVFVSKPFVIFVTADRPAMAHMDGQVPHNGARGCRLGCPLKGRHKEGQSCYYPALLKPDNYDVAGCTHPDIAVRQFLESPPDPNEYLRNLKYVQNSRTITEYHFRRKITGISKPSILSGLPSTSILPLPTCFPVDIMHLLSLNIPELLLKLWRGTMECDPSDDKATWEWAVLRGDVWIEHGRAVAECTPYLPGSFDRPPRNPVEKISSGYKAWEYLLYIYGFGPALLHGILPDKYWRSYCKLVSGARVIQQHRIFRNQLVPAHRHLCDFVEEFEALYYQRHPGRIHFCRQSIHTLPHLAPEVVRTGPSGNYSQWTMERVIGDLGSEIRQPSNPYANLSERGVLRSHVNSMKAMIPDLEPEKSKIPRGGRDLGEGYVLLRAREKYPHLLEGVEAEAVLSRLVPDAEPDENIAVAKWARLRLPTGQVARSAWKEKLKPLEKTRMARNVKVRYQGTIRFAEVQYYFRGTEDDNSAFAVVRMYSEPDAEMLEASYNTVWSCTYLGPEATVVVPVSDILSVIAMVPFPNQHHLAYEEKTFFLVEKPGLEVASRAGLEEEMAEV</sequence>
<reference evidence="1" key="1">
    <citation type="submission" date="2021-03" db="EMBL/GenBank/DDBJ databases">
        <authorList>
            <consortium name="DOE Joint Genome Institute"/>
            <person name="Ahrendt S."/>
            <person name="Looney B.P."/>
            <person name="Miyauchi S."/>
            <person name="Morin E."/>
            <person name="Drula E."/>
            <person name="Courty P.E."/>
            <person name="Chicoki N."/>
            <person name="Fauchery L."/>
            <person name="Kohler A."/>
            <person name="Kuo A."/>
            <person name="Labutti K."/>
            <person name="Pangilinan J."/>
            <person name="Lipzen A."/>
            <person name="Riley R."/>
            <person name="Andreopoulos W."/>
            <person name="He G."/>
            <person name="Johnson J."/>
            <person name="Barry K.W."/>
            <person name="Grigoriev I.V."/>
            <person name="Nagy L."/>
            <person name="Hibbett D."/>
            <person name="Henrissat B."/>
            <person name="Matheny P.B."/>
            <person name="Labbe J."/>
            <person name="Martin F."/>
        </authorList>
    </citation>
    <scope>NUCLEOTIDE SEQUENCE</scope>
    <source>
        <strain evidence="1">HHB10654</strain>
    </source>
</reference>
<dbReference type="EMBL" id="MU277408">
    <property type="protein sequence ID" value="KAI0054504.1"/>
    <property type="molecule type" value="Genomic_DNA"/>
</dbReference>
<protein>
    <submittedName>
        <fullName evidence="1">Uncharacterized protein</fullName>
    </submittedName>
</protein>